<organism evidence="1 2">
    <name type="scientific">Brassica carinata</name>
    <name type="common">Ethiopian mustard</name>
    <name type="synonym">Abyssinian cabbage</name>
    <dbReference type="NCBI Taxonomy" id="52824"/>
    <lineage>
        <taxon>Eukaryota</taxon>
        <taxon>Viridiplantae</taxon>
        <taxon>Streptophyta</taxon>
        <taxon>Embryophyta</taxon>
        <taxon>Tracheophyta</taxon>
        <taxon>Spermatophyta</taxon>
        <taxon>Magnoliopsida</taxon>
        <taxon>eudicotyledons</taxon>
        <taxon>Gunneridae</taxon>
        <taxon>Pentapetalae</taxon>
        <taxon>rosids</taxon>
        <taxon>malvids</taxon>
        <taxon>Brassicales</taxon>
        <taxon>Brassicaceae</taxon>
        <taxon>Brassiceae</taxon>
        <taxon>Brassica</taxon>
    </lineage>
</organism>
<gene>
    <name evidence="1" type="ORF">Bca52824_054262</name>
</gene>
<dbReference type="EMBL" id="JAAMPC010000011">
    <property type="protein sequence ID" value="KAG2283042.1"/>
    <property type="molecule type" value="Genomic_DNA"/>
</dbReference>
<evidence type="ECO:0000313" key="2">
    <source>
        <dbReference type="Proteomes" id="UP000886595"/>
    </source>
</evidence>
<sequence>MADFTWNLLHPTSLLAFIFPGKWQKPPSSFVKCNVGSSWDESSKIGGGACIVRDEKGWFCSTAGLFLKLNLPPKLTW</sequence>
<dbReference type="AlphaFoldDB" id="A0A8X7R7I7"/>
<evidence type="ECO:0000313" key="1">
    <source>
        <dbReference type="EMBL" id="KAG2283042.1"/>
    </source>
</evidence>
<proteinExistence type="predicted"/>
<dbReference type="Proteomes" id="UP000886595">
    <property type="component" value="Unassembled WGS sequence"/>
</dbReference>
<dbReference type="OrthoDB" id="1422990at2759"/>
<keyword evidence="2" id="KW-1185">Reference proteome</keyword>
<evidence type="ECO:0008006" key="3">
    <source>
        <dbReference type="Google" id="ProtNLM"/>
    </source>
</evidence>
<reference evidence="1 2" key="1">
    <citation type="submission" date="2020-02" db="EMBL/GenBank/DDBJ databases">
        <authorList>
            <person name="Ma Q."/>
            <person name="Huang Y."/>
            <person name="Song X."/>
            <person name="Pei D."/>
        </authorList>
    </citation>
    <scope>NUCLEOTIDE SEQUENCE [LARGE SCALE GENOMIC DNA]</scope>
    <source>
        <strain evidence="1">Sxm20200214</strain>
        <tissue evidence="1">Leaf</tissue>
    </source>
</reference>
<protein>
    <recommendedName>
        <fullName evidence="3">RNase H type-1 domain-containing protein</fullName>
    </recommendedName>
</protein>
<name>A0A8X7R7I7_BRACI</name>
<comment type="caution">
    <text evidence="1">The sequence shown here is derived from an EMBL/GenBank/DDBJ whole genome shotgun (WGS) entry which is preliminary data.</text>
</comment>
<accession>A0A8X7R7I7</accession>